<dbReference type="AlphaFoldDB" id="A0A133U2T4"/>
<evidence type="ECO:0000313" key="2">
    <source>
        <dbReference type="Proteomes" id="UP000070163"/>
    </source>
</evidence>
<comment type="caution">
    <text evidence="1">The sequence shown here is derived from an EMBL/GenBank/DDBJ whole genome shotgun (WGS) entry which is preliminary data.</text>
</comment>
<name>A0A133U2T4_9EURY</name>
<gene>
    <name evidence="1" type="ORF">AKJ57_06850</name>
</gene>
<accession>A0A133U2T4</accession>
<reference evidence="1 2" key="1">
    <citation type="journal article" date="2016" name="Sci. Rep.">
        <title>Metabolic traits of an uncultured archaeal lineage -MSBL1- from brine pools of the Red Sea.</title>
        <authorList>
            <person name="Mwirichia R."/>
            <person name="Alam I."/>
            <person name="Rashid M."/>
            <person name="Vinu M."/>
            <person name="Ba-Alawi W."/>
            <person name="Anthony Kamau A."/>
            <person name="Kamanda Ngugi D."/>
            <person name="Goker M."/>
            <person name="Klenk H.P."/>
            <person name="Bajic V."/>
            <person name="Stingl U."/>
        </authorList>
    </citation>
    <scope>NUCLEOTIDE SEQUENCE [LARGE SCALE GENOMIC DNA]</scope>
    <source>
        <strain evidence="1">SCGC-AAA259A05</strain>
    </source>
</reference>
<protein>
    <recommendedName>
        <fullName evidence="3">KaiC-like domain-containing protein</fullName>
    </recommendedName>
</protein>
<dbReference type="Proteomes" id="UP000070163">
    <property type="component" value="Unassembled WGS sequence"/>
</dbReference>
<dbReference type="Gene3D" id="3.40.50.300">
    <property type="entry name" value="P-loop containing nucleotide triphosphate hydrolases"/>
    <property type="match status" value="1"/>
</dbReference>
<sequence length="61" mass="6761">MVTSRGETEAENLVDGIVILHYDGGLENTRATEVKKMRRTAGTGRMYSFGITDEGDRNRSP</sequence>
<dbReference type="EMBL" id="LHXJ01000156">
    <property type="protein sequence ID" value="KXA88495.1"/>
    <property type="molecule type" value="Genomic_DNA"/>
</dbReference>
<proteinExistence type="predicted"/>
<evidence type="ECO:0008006" key="3">
    <source>
        <dbReference type="Google" id="ProtNLM"/>
    </source>
</evidence>
<keyword evidence="2" id="KW-1185">Reference proteome</keyword>
<organism evidence="1 2">
    <name type="scientific">candidate division MSBL1 archaeon SCGC-AAA259A05</name>
    <dbReference type="NCBI Taxonomy" id="1698259"/>
    <lineage>
        <taxon>Archaea</taxon>
        <taxon>Methanobacteriati</taxon>
        <taxon>Methanobacteriota</taxon>
        <taxon>candidate division MSBL1</taxon>
    </lineage>
</organism>
<evidence type="ECO:0000313" key="1">
    <source>
        <dbReference type="EMBL" id="KXA88495.1"/>
    </source>
</evidence>
<dbReference type="InterPro" id="IPR027417">
    <property type="entry name" value="P-loop_NTPase"/>
</dbReference>